<feature type="region of interest" description="Disordered" evidence="1">
    <location>
        <begin position="145"/>
        <end position="191"/>
    </location>
</feature>
<evidence type="ECO:0000256" key="1">
    <source>
        <dbReference type="SAM" id="MobiDB-lite"/>
    </source>
</evidence>
<feature type="compositionally biased region" description="Basic residues" evidence="1">
    <location>
        <begin position="215"/>
        <end position="230"/>
    </location>
</feature>
<protein>
    <submittedName>
        <fullName evidence="2">Uncharacterized protein</fullName>
    </submittedName>
</protein>
<evidence type="ECO:0000313" key="3">
    <source>
        <dbReference type="Proteomes" id="UP000522262"/>
    </source>
</evidence>
<feature type="region of interest" description="Disordered" evidence="1">
    <location>
        <begin position="215"/>
        <end position="378"/>
    </location>
</feature>
<feature type="compositionally biased region" description="Low complexity" evidence="1">
    <location>
        <begin position="179"/>
        <end position="189"/>
    </location>
</feature>
<feature type="compositionally biased region" description="Basic and acidic residues" evidence="1">
    <location>
        <begin position="358"/>
        <end position="369"/>
    </location>
</feature>
<organism evidence="2 3">
    <name type="scientific">Fusarium mexicanum</name>
    <dbReference type="NCBI Taxonomy" id="751941"/>
    <lineage>
        <taxon>Eukaryota</taxon>
        <taxon>Fungi</taxon>
        <taxon>Dikarya</taxon>
        <taxon>Ascomycota</taxon>
        <taxon>Pezizomycotina</taxon>
        <taxon>Sordariomycetes</taxon>
        <taxon>Hypocreomycetidae</taxon>
        <taxon>Hypocreales</taxon>
        <taxon>Nectriaceae</taxon>
        <taxon>Fusarium</taxon>
        <taxon>Fusarium fujikuroi species complex</taxon>
    </lineage>
</organism>
<keyword evidence="3" id="KW-1185">Reference proteome</keyword>
<sequence>MPHPRIHGFAALKKRANQPENQDVRLETEQKGITMVESMTLRAVNNEKTSGLRLINNSLGGGRQENVVAKVPGVEGTYAAIIDNAESLLDVYKMMPRGKISIIVAVPPNGSGASMTSTEIPWSVLKAAEEQDVAATESAIDAVAAPDDDATVVGDDDTVIGEDDRPKKGDVKENDETTPEPSTTITPATNPEVLYPDLAVTDILQAMNAECARKRTLVTHPTRRVKRRRAGSTASKRPSEEQPINEDPEGGEPPQEIEPPNNDSVQPGVQQDGPQQGTGITSFPPFNGNPDVDNPSDDAHRQDPPQHDNPQQGSEPEPRSTAASQSPPNNDPTEEGQNVGNPSDGVPQANDAPTSEARNVRESQHDQEPHQQTSLDTIAMELLGRNAGLEMMTPSRWE</sequence>
<feature type="compositionally biased region" description="Low complexity" evidence="1">
    <location>
        <begin position="252"/>
        <end position="279"/>
    </location>
</feature>
<dbReference type="Proteomes" id="UP000522262">
    <property type="component" value="Unassembled WGS sequence"/>
</dbReference>
<dbReference type="EMBL" id="JAAOAM010000229">
    <property type="protein sequence ID" value="KAF5537736.1"/>
    <property type="molecule type" value="Genomic_DNA"/>
</dbReference>
<proteinExistence type="predicted"/>
<name>A0A8H5INC7_9HYPO</name>
<evidence type="ECO:0000313" key="2">
    <source>
        <dbReference type="EMBL" id="KAF5537736.1"/>
    </source>
</evidence>
<comment type="caution">
    <text evidence="2">The sequence shown here is derived from an EMBL/GenBank/DDBJ whole genome shotgun (WGS) entry which is preliminary data.</text>
</comment>
<reference evidence="2 3" key="1">
    <citation type="submission" date="2020-05" db="EMBL/GenBank/DDBJ databases">
        <title>Identification and distribution of gene clusters putatively required for synthesis of sphingolipid metabolism inhibitors in phylogenetically diverse species of the filamentous fungus Fusarium.</title>
        <authorList>
            <person name="Kim H.-S."/>
            <person name="Busman M."/>
            <person name="Brown D.W."/>
            <person name="Divon H."/>
            <person name="Uhlig S."/>
            <person name="Proctor R.H."/>
        </authorList>
    </citation>
    <scope>NUCLEOTIDE SEQUENCE [LARGE SCALE GENOMIC DNA]</scope>
    <source>
        <strain evidence="2 3">NRRL 53147</strain>
    </source>
</reference>
<feature type="compositionally biased region" description="Basic and acidic residues" evidence="1">
    <location>
        <begin position="297"/>
        <end position="306"/>
    </location>
</feature>
<dbReference type="AlphaFoldDB" id="A0A8H5INC7"/>
<accession>A0A8H5INC7</accession>
<feature type="compositionally biased region" description="Acidic residues" evidence="1">
    <location>
        <begin position="146"/>
        <end position="161"/>
    </location>
</feature>
<gene>
    <name evidence="2" type="ORF">FMEXI_9725</name>
</gene>
<feature type="compositionally biased region" description="Basic and acidic residues" evidence="1">
    <location>
        <begin position="162"/>
        <end position="175"/>
    </location>
</feature>